<dbReference type="Pfam" id="PF00172">
    <property type="entry name" value="Zn_clus"/>
    <property type="match status" value="1"/>
</dbReference>
<comment type="caution">
    <text evidence="7">The sequence shown here is derived from an EMBL/GenBank/DDBJ whole genome shotgun (WGS) entry which is preliminary data.</text>
</comment>
<protein>
    <recommendedName>
        <fullName evidence="6">Zn(2)-C6 fungal-type domain-containing protein</fullName>
    </recommendedName>
</protein>
<dbReference type="EMBL" id="MU150247">
    <property type="protein sequence ID" value="KAF9465483.1"/>
    <property type="molecule type" value="Genomic_DNA"/>
</dbReference>
<evidence type="ECO:0000259" key="6">
    <source>
        <dbReference type="PROSITE" id="PS50048"/>
    </source>
</evidence>
<evidence type="ECO:0000256" key="3">
    <source>
        <dbReference type="ARBA" id="ARBA00023015"/>
    </source>
</evidence>
<evidence type="ECO:0000256" key="2">
    <source>
        <dbReference type="ARBA" id="ARBA00022723"/>
    </source>
</evidence>
<reference evidence="7" key="1">
    <citation type="submission" date="2020-11" db="EMBL/GenBank/DDBJ databases">
        <authorList>
            <consortium name="DOE Joint Genome Institute"/>
            <person name="Ahrendt S."/>
            <person name="Riley R."/>
            <person name="Andreopoulos W."/>
            <person name="Labutti K."/>
            <person name="Pangilinan J."/>
            <person name="Ruiz-Duenas F.J."/>
            <person name="Barrasa J.M."/>
            <person name="Sanchez-Garcia M."/>
            <person name="Camarero S."/>
            <person name="Miyauchi S."/>
            <person name="Serrano A."/>
            <person name="Linde D."/>
            <person name="Babiker R."/>
            <person name="Drula E."/>
            <person name="Ayuso-Fernandez I."/>
            <person name="Pacheco R."/>
            <person name="Padilla G."/>
            <person name="Ferreira P."/>
            <person name="Barriuso J."/>
            <person name="Kellner H."/>
            <person name="Castanera R."/>
            <person name="Alfaro M."/>
            <person name="Ramirez L."/>
            <person name="Pisabarro A.G."/>
            <person name="Kuo A."/>
            <person name="Tritt A."/>
            <person name="Lipzen A."/>
            <person name="He G."/>
            <person name="Yan M."/>
            <person name="Ng V."/>
            <person name="Cullen D."/>
            <person name="Martin F."/>
            <person name="Rosso M.-N."/>
            <person name="Henrissat B."/>
            <person name="Hibbett D."/>
            <person name="Martinez A.T."/>
            <person name="Grigoriev I.V."/>
        </authorList>
    </citation>
    <scope>NUCLEOTIDE SEQUENCE</scope>
    <source>
        <strain evidence="7">CBS 247.69</strain>
    </source>
</reference>
<evidence type="ECO:0000256" key="4">
    <source>
        <dbReference type="ARBA" id="ARBA00023163"/>
    </source>
</evidence>
<keyword evidence="3" id="KW-0805">Transcription regulation</keyword>
<dbReference type="PROSITE" id="PS50048">
    <property type="entry name" value="ZN2_CY6_FUNGAL_2"/>
    <property type="match status" value="1"/>
</dbReference>
<sequence>MPKRKTCLNCRRRKIRCGGQSPTCEQCLTSRGFGDCEYPGGGQTPTQILRDRIALLQARIQELEDPSDRVISLHHPYQPGDLSNSSGNDFRALIYELIPTRYLTGSKSPSPARFSSSSRSPAPMVQRLASPINTPEPAGRIAEAMLNSFLMESNRFGFFLNHDRFRRMFLLPLPVGHYSRPSPALVNTVYLWSIHLFPSSFSPLQESTYLQLALRHLSNDLAGSHPQKVVHAIQTEVLLSYFYLKNGKVLQGNYHANAALSLSLSAGLHRIRFPGIISEEEERSGSLGPFDLTLSPSTDHIDESQRVDAFWAVFILNNYWITIQESHYMFYNLADSGVNTPWPADLSDYETPFLPQENNGTLKQFLDNASNGGFSEMAIHAKATVLLEQATSLHTDAKDVILQSGTFRSLDRLIESFKSALPGHNLANGSPFLRESIFIARIMADVATIKLHLPLSEGMPDSRNKYIRAALSVSDTTREMLSGNAIRGHINPFLGILWTSACEALLHAILSMNGGGPNTTHLFTSLEAIISQMTRFSENSILMKILVMRLENNYSSRLRRGTFAH</sequence>
<keyword evidence="4" id="KW-0804">Transcription</keyword>
<feature type="domain" description="Zn(2)-C6 fungal-type" evidence="6">
    <location>
        <begin position="6"/>
        <end position="38"/>
    </location>
</feature>
<gene>
    <name evidence="7" type="ORF">BDZ94DRAFT_1307089</name>
</gene>
<name>A0A9P5Y8T9_9AGAR</name>
<dbReference type="CDD" id="cd00067">
    <property type="entry name" value="GAL4"/>
    <property type="match status" value="1"/>
</dbReference>
<keyword evidence="2" id="KW-0479">Metal-binding</keyword>
<comment type="subcellular location">
    <subcellularLocation>
        <location evidence="1">Nucleus</location>
    </subcellularLocation>
</comment>
<dbReference type="GO" id="GO:0005634">
    <property type="term" value="C:nucleus"/>
    <property type="evidence" value="ECO:0007669"/>
    <property type="project" value="UniProtKB-SubCell"/>
</dbReference>
<dbReference type="CDD" id="cd12148">
    <property type="entry name" value="fungal_TF_MHR"/>
    <property type="match status" value="1"/>
</dbReference>
<organism evidence="7 8">
    <name type="scientific">Collybia nuda</name>
    <dbReference type="NCBI Taxonomy" id="64659"/>
    <lineage>
        <taxon>Eukaryota</taxon>
        <taxon>Fungi</taxon>
        <taxon>Dikarya</taxon>
        <taxon>Basidiomycota</taxon>
        <taxon>Agaricomycotina</taxon>
        <taxon>Agaricomycetes</taxon>
        <taxon>Agaricomycetidae</taxon>
        <taxon>Agaricales</taxon>
        <taxon>Tricholomatineae</taxon>
        <taxon>Clitocybaceae</taxon>
        <taxon>Collybia</taxon>
    </lineage>
</organism>
<dbReference type="GO" id="GO:0008270">
    <property type="term" value="F:zinc ion binding"/>
    <property type="evidence" value="ECO:0007669"/>
    <property type="project" value="InterPro"/>
</dbReference>
<dbReference type="AlphaFoldDB" id="A0A9P5Y8T9"/>
<dbReference type="GO" id="GO:0000981">
    <property type="term" value="F:DNA-binding transcription factor activity, RNA polymerase II-specific"/>
    <property type="evidence" value="ECO:0007669"/>
    <property type="project" value="InterPro"/>
</dbReference>
<evidence type="ECO:0000313" key="7">
    <source>
        <dbReference type="EMBL" id="KAF9465483.1"/>
    </source>
</evidence>
<evidence type="ECO:0000256" key="5">
    <source>
        <dbReference type="ARBA" id="ARBA00023242"/>
    </source>
</evidence>
<accession>A0A9P5Y8T9</accession>
<dbReference type="InterPro" id="IPR001138">
    <property type="entry name" value="Zn2Cys6_DnaBD"/>
</dbReference>
<dbReference type="PANTHER" id="PTHR47338">
    <property type="entry name" value="ZN(II)2CYS6 TRANSCRIPTION FACTOR (EUROFUNG)-RELATED"/>
    <property type="match status" value="1"/>
</dbReference>
<dbReference type="PANTHER" id="PTHR47338:SF29">
    <property type="entry name" value="ZN(2)-C6 FUNGAL-TYPE DOMAIN-CONTAINING PROTEIN"/>
    <property type="match status" value="1"/>
</dbReference>
<dbReference type="PROSITE" id="PS00463">
    <property type="entry name" value="ZN2_CY6_FUNGAL_1"/>
    <property type="match status" value="1"/>
</dbReference>
<keyword evidence="5" id="KW-0539">Nucleus</keyword>
<dbReference type="Proteomes" id="UP000807353">
    <property type="component" value="Unassembled WGS sequence"/>
</dbReference>
<evidence type="ECO:0000313" key="8">
    <source>
        <dbReference type="Proteomes" id="UP000807353"/>
    </source>
</evidence>
<proteinExistence type="predicted"/>
<evidence type="ECO:0000256" key="1">
    <source>
        <dbReference type="ARBA" id="ARBA00004123"/>
    </source>
</evidence>
<dbReference type="OrthoDB" id="2309723at2759"/>
<dbReference type="SUPFAM" id="SSF57701">
    <property type="entry name" value="Zn2/Cys6 DNA-binding domain"/>
    <property type="match status" value="1"/>
</dbReference>
<dbReference type="InterPro" id="IPR036864">
    <property type="entry name" value="Zn2-C6_fun-type_DNA-bd_sf"/>
</dbReference>
<dbReference type="InterPro" id="IPR050815">
    <property type="entry name" value="TF_fung"/>
</dbReference>
<dbReference type="Gene3D" id="4.10.240.10">
    <property type="entry name" value="Zn(2)-C6 fungal-type DNA-binding domain"/>
    <property type="match status" value="1"/>
</dbReference>
<dbReference type="SMART" id="SM00066">
    <property type="entry name" value="GAL4"/>
    <property type="match status" value="1"/>
</dbReference>
<keyword evidence="8" id="KW-1185">Reference proteome</keyword>